<dbReference type="EMBL" id="JH993010">
    <property type="protein sequence ID" value="EKX43478.1"/>
    <property type="molecule type" value="Genomic_DNA"/>
</dbReference>
<dbReference type="GeneID" id="17300043"/>
<gene>
    <name evidence="2" type="ORF">GUITHDRAFT_163857</name>
</gene>
<evidence type="ECO:0000256" key="1">
    <source>
        <dbReference type="SAM" id="Phobius"/>
    </source>
</evidence>
<dbReference type="PaxDb" id="55529-EKX43478"/>
<dbReference type="Proteomes" id="UP000011087">
    <property type="component" value="Unassembled WGS sequence"/>
</dbReference>
<organism evidence="2">
    <name type="scientific">Guillardia theta (strain CCMP2712)</name>
    <name type="common">Cryptophyte</name>
    <dbReference type="NCBI Taxonomy" id="905079"/>
    <lineage>
        <taxon>Eukaryota</taxon>
        <taxon>Cryptophyceae</taxon>
        <taxon>Pyrenomonadales</taxon>
        <taxon>Geminigeraceae</taxon>
        <taxon>Guillardia</taxon>
    </lineage>
</organism>
<dbReference type="HOGENOM" id="CLU_1638584_0_0_1"/>
<feature type="transmembrane region" description="Helical" evidence="1">
    <location>
        <begin position="12"/>
        <end position="31"/>
    </location>
</feature>
<name>L1J4M0_GUITC</name>
<dbReference type="AlphaFoldDB" id="L1J4M0"/>
<dbReference type="RefSeq" id="XP_005830458.1">
    <property type="nucleotide sequence ID" value="XM_005830401.1"/>
</dbReference>
<accession>L1J4M0</accession>
<reference evidence="3" key="3">
    <citation type="submission" date="2015-06" db="UniProtKB">
        <authorList>
            <consortium name="EnsemblProtists"/>
        </authorList>
    </citation>
    <scope>IDENTIFICATION</scope>
</reference>
<keyword evidence="1" id="KW-1133">Transmembrane helix</keyword>
<dbReference type="KEGG" id="gtt:GUITHDRAFT_163857"/>
<evidence type="ECO:0000313" key="4">
    <source>
        <dbReference type="Proteomes" id="UP000011087"/>
    </source>
</evidence>
<keyword evidence="1" id="KW-0472">Membrane</keyword>
<reference evidence="2 4" key="1">
    <citation type="journal article" date="2012" name="Nature">
        <title>Algal genomes reveal evolutionary mosaicism and the fate of nucleomorphs.</title>
        <authorList>
            <consortium name="DOE Joint Genome Institute"/>
            <person name="Curtis B.A."/>
            <person name="Tanifuji G."/>
            <person name="Burki F."/>
            <person name="Gruber A."/>
            <person name="Irimia M."/>
            <person name="Maruyama S."/>
            <person name="Arias M.C."/>
            <person name="Ball S.G."/>
            <person name="Gile G.H."/>
            <person name="Hirakawa Y."/>
            <person name="Hopkins J.F."/>
            <person name="Kuo A."/>
            <person name="Rensing S.A."/>
            <person name="Schmutz J."/>
            <person name="Symeonidi A."/>
            <person name="Elias M."/>
            <person name="Eveleigh R.J."/>
            <person name="Herman E.K."/>
            <person name="Klute M.J."/>
            <person name="Nakayama T."/>
            <person name="Obornik M."/>
            <person name="Reyes-Prieto A."/>
            <person name="Armbrust E.V."/>
            <person name="Aves S.J."/>
            <person name="Beiko R.G."/>
            <person name="Coutinho P."/>
            <person name="Dacks J.B."/>
            <person name="Durnford D.G."/>
            <person name="Fast N.M."/>
            <person name="Green B.R."/>
            <person name="Grisdale C.J."/>
            <person name="Hempel F."/>
            <person name="Henrissat B."/>
            <person name="Hoppner M.P."/>
            <person name="Ishida K."/>
            <person name="Kim E."/>
            <person name="Koreny L."/>
            <person name="Kroth P.G."/>
            <person name="Liu Y."/>
            <person name="Malik S.B."/>
            <person name="Maier U.G."/>
            <person name="McRose D."/>
            <person name="Mock T."/>
            <person name="Neilson J.A."/>
            <person name="Onodera N.T."/>
            <person name="Poole A.M."/>
            <person name="Pritham E.J."/>
            <person name="Richards T.A."/>
            <person name="Rocap G."/>
            <person name="Roy S.W."/>
            <person name="Sarai C."/>
            <person name="Schaack S."/>
            <person name="Shirato S."/>
            <person name="Slamovits C.H."/>
            <person name="Spencer D.F."/>
            <person name="Suzuki S."/>
            <person name="Worden A.Z."/>
            <person name="Zauner S."/>
            <person name="Barry K."/>
            <person name="Bell C."/>
            <person name="Bharti A.K."/>
            <person name="Crow J.A."/>
            <person name="Grimwood J."/>
            <person name="Kramer R."/>
            <person name="Lindquist E."/>
            <person name="Lucas S."/>
            <person name="Salamov A."/>
            <person name="McFadden G.I."/>
            <person name="Lane C.E."/>
            <person name="Keeling P.J."/>
            <person name="Gray M.W."/>
            <person name="Grigoriev I.V."/>
            <person name="Archibald J.M."/>
        </authorList>
    </citation>
    <scope>NUCLEOTIDE SEQUENCE</scope>
    <source>
        <strain evidence="2 4">CCMP2712</strain>
    </source>
</reference>
<evidence type="ECO:0000313" key="3">
    <source>
        <dbReference type="EnsemblProtists" id="EKX43478"/>
    </source>
</evidence>
<proteinExistence type="predicted"/>
<reference evidence="4" key="2">
    <citation type="submission" date="2012-11" db="EMBL/GenBank/DDBJ databases">
        <authorList>
            <person name="Kuo A."/>
            <person name="Curtis B.A."/>
            <person name="Tanifuji G."/>
            <person name="Burki F."/>
            <person name="Gruber A."/>
            <person name="Irimia M."/>
            <person name="Maruyama S."/>
            <person name="Arias M.C."/>
            <person name="Ball S.G."/>
            <person name="Gile G.H."/>
            <person name="Hirakawa Y."/>
            <person name="Hopkins J.F."/>
            <person name="Rensing S.A."/>
            <person name="Schmutz J."/>
            <person name="Symeonidi A."/>
            <person name="Elias M."/>
            <person name="Eveleigh R.J."/>
            <person name="Herman E.K."/>
            <person name="Klute M.J."/>
            <person name="Nakayama T."/>
            <person name="Obornik M."/>
            <person name="Reyes-Prieto A."/>
            <person name="Armbrust E.V."/>
            <person name="Aves S.J."/>
            <person name="Beiko R.G."/>
            <person name="Coutinho P."/>
            <person name="Dacks J.B."/>
            <person name="Durnford D.G."/>
            <person name="Fast N.M."/>
            <person name="Green B.R."/>
            <person name="Grisdale C."/>
            <person name="Hempe F."/>
            <person name="Henrissat B."/>
            <person name="Hoppner M.P."/>
            <person name="Ishida K.-I."/>
            <person name="Kim E."/>
            <person name="Koreny L."/>
            <person name="Kroth P.G."/>
            <person name="Liu Y."/>
            <person name="Malik S.-B."/>
            <person name="Maier U.G."/>
            <person name="McRose D."/>
            <person name="Mock T."/>
            <person name="Neilson J.A."/>
            <person name="Onodera N.T."/>
            <person name="Poole A.M."/>
            <person name="Pritham E.J."/>
            <person name="Richards T.A."/>
            <person name="Rocap G."/>
            <person name="Roy S.W."/>
            <person name="Sarai C."/>
            <person name="Schaack S."/>
            <person name="Shirato S."/>
            <person name="Slamovits C.H."/>
            <person name="Spencer D.F."/>
            <person name="Suzuki S."/>
            <person name="Worden A.Z."/>
            <person name="Zauner S."/>
            <person name="Barry K."/>
            <person name="Bell C."/>
            <person name="Bharti A.K."/>
            <person name="Crow J.A."/>
            <person name="Grimwood J."/>
            <person name="Kramer R."/>
            <person name="Lindquist E."/>
            <person name="Lucas S."/>
            <person name="Salamov A."/>
            <person name="McFadden G.I."/>
            <person name="Lane C.E."/>
            <person name="Keeling P.J."/>
            <person name="Gray M.W."/>
            <person name="Grigoriev I.V."/>
            <person name="Archibald J.M."/>
        </authorList>
    </citation>
    <scope>NUCLEOTIDE SEQUENCE</scope>
    <source>
        <strain evidence="4">CCMP2712</strain>
    </source>
</reference>
<keyword evidence="1" id="KW-0812">Transmembrane</keyword>
<keyword evidence="4" id="KW-1185">Reference proteome</keyword>
<evidence type="ECO:0000313" key="2">
    <source>
        <dbReference type="EMBL" id="EKX43478.1"/>
    </source>
</evidence>
<sequence length="162" mass="17914">MEALRSILSPRHGAVAAFLSALSISLLLVSLSPKAARRDSRLEIAALRPAEEFVILRPRFRRIHPASLFRHPVRTQSLYSASLPNDPQEYLQPAPHVGNPGLFASDREPMRGEPYGTPEYKYADEPLPCPCTAGICLDLLMDEEYDQGPTPCTCNCNQPMAP</sequence>
<protein>
    <submittedName>
        <fullName evidence="2 3">Uncharacterized protein</fullName>
    </submittedName>
</protein>
<dbReference type="EnsemblProtists" id="EKX43478">
    <property type="protein sequence ID" value="EKX43478"/>
    <property type="gene ID" value="GUITHDRAFT_163857"/>
</dbReference>